<protein>
    <recommendedName>
        <fullName evidence="3">AB hydrolase-1 domain-containing protein</fullName>
    </recommendedName>
</protein>
<keyword evidence="5" id="KW-1185">Reference proteome</keyword>
<name>A0ABN9R3W4_9DINO</name>
<comment type="similarity">
    <text evidence="1">Belongs to the AB hydrolase superfamily. MetX family.</text>
</comment>
<evidence type="ECO:0000256" key="2">
    <source>
        <dbReference type="SAM" id="MobiDB-lite"/>
    </source>
</evidence>
<evidence type="ECO:0000313" key="5">
    <source>
        <dbReference type="Proteomes" id="UP001189429"/>
    </source>
</evidence>
<sequence>RLAARGPPSSSERLAATLRRDGPRKCEAERFLVFHHGGPFRLQSGKELPELRVAYETWGRLSEARDNVVLLQCGSPSSSHARSHPGNPERGWWEDFIGPGKPLDTNRFHVVCSNHLGGCAGSSGPSSVDPRDGRRYGSRWPRIEVQDMVSAQFALLDHLGIERVHACVGTSLGGMQSLLAAARFPDRVGRLVTISACARPCCGSIAFRHVQREATPRGRAGAERPPPSLQGASDA</sequence>
<evidence type="ECO:0000259" key="3">
    <source>
        <dbReference type="Pfam" id="PF00561"/>
    </source>
</evidence>
<feature type="compositionally biased region" description="Basic and acidic residues" evidence="2">
    <location>
        <begin position="213"/>
        <end position="222"/>
    </location>
</feature>
<dbReference type="InterPro" id="IPR000073">
    <property type="entry name" value="AB_hydrolase_1"/>
</dbReference>
<feature type="domain" description="AB hydrolase-1" evidence="3">
    <location>
        <begin position="84"/>
        <end position="196"/>
    </location>
</feature>
<dbReference type="SUPFAM" id="SSF53474">
    <property type="entry name" value="alpha/beta-Hydrolases"/>
    <property type="match status" value="1"/>
</dbReference>
<dbReference type="PIRSF" id="PIRSF000443">
    <property type="entry name" value="Homoser_Ac_trans"/>
    <property type="match status" value="1"/>
</dbReference>
<evidence type="ECO:0000313" key="4">
    <source>
        <dbReference type="EMBL" id="CAK0813034.1"/>
    </source>
</evidence>
<reference evidence="4" key="1">
    <citation type="submission" date="2023-10" db="EMBL/GenBank/DDBJ databases">
        <authorList>
            <person name="Chen Y."/>
            <person name="Shah S."/>
            <person name="Dougan E. K."/>
            <person name="Thang M."/>
            <person name="Chan C."/>
        </authorList>
    </citation>
    <scope>NUCLEOTIDE SEQUENCE [LARGE SCALE GENOMIC DNA]</scope>
</reference>
<feature type="non-terminal residue" evidence="4">
    <location>
        <position position="1"/>
    </location>
</feature>
<organism evidence="4 5">
    <name type="scientific">Prorocentrum cordatum</name>
    <dbReference type="NCBI Taxonomy" id="2364126"/>
    <lineage>
        <taxon>Eukaryota</taxon>
        <taxon>Sar</taxon>
        <taxon>Alveolata</taxon>
        <taxon>Dinophyceae</taxon>
        <taxon>Prorocentrales</taxon>
        <taxon>Prorocentraceae</taxon>
        <taxon>Prorocentrum</taxon>
    </lineage>
</organism>
<feature type="region of interest" description="Disordered" evidence="2">
    <location>
        <begin position="213"/>
        <end position="235"/>
    </location>
</feature>
<dbReference type="EMBL" id="CAUYUJ010005274">
    <property type="protein sequence ID" value="CAK0813034.1"/>
    <property type="molecule type" value="Genomic_DNA"/>
</dbReference>
<proteinExistence type="inferred from homology"/>
<dbReference type="Gene3D" id="3.40.50.1820">
    <property type="entry name" value="alpha/beta hydrolase"/>
    <property type="match status" value="1"/>
</dbReference>
<comment type="caution">
    <text evidence="4">The sequence shown here is derived from an EMBL/GenBank/DDBJ whole genome shotgun (WGS) entry which is preliminary data.</text>
</comment>
<gene>
    <name evidence="4" type="ORF">PCOR1329_LOCUS17100</name>
</gene>
<dbReference type="InterPro" id="IPR029058">
    <property type="entry name" value="AB_hydrolase_fold"/>
</dbReference>
<dbReference type="Pfam" id="PF00561">
    <property type="entry name" value="Abhydrolase_1"/>
    <property type="match status" value="1"/>
</dbReference>
<dbReference type="PANTHER" id="PTHR32268:SF16">
    <property type="entry name" value="SERINE O-SUCCINYLTRANSFERASE"/>
    <property type="match status" value="1"/>
</dbReference>
<dbReference type="PANTHER" id="PTHR32268">
    <property type="entry name" value="HOMOSERINE O-ACETYLTRANSFERASE"/>
    <property type="match status" value="1"/>
</dbReference>
<accession>A0ABN9R3W4</accession>
<feature type="non-terminal residue" evidence="4">
    <location>
        <position position="235"/>
    </location>
</feature>
<evidence type="ECO:0000256" key="1">
    <source>
        <dbReference type="ARBA" id="ARBA00006886"/>
    </source>
</evidence>
<dbReference type="Proteomes" id="UP001189429">
    <property type="component" value="Unassembled WGS sequence"/>
</dbReference>
<dbReference type="InterPro" id="IPR008220">
    <property type="entry name" value="HAT_MetX-like"/>
</dbReference>